<dbReference type="SMART" id="SM00239">
    <property type="entry name" value="C2"/>
    <property type="match status" value="2"/>
</dbReference>
<dbReference type="InterPro" id="IPR010734">
    <property type="entry name" value="Copine_C"/>
</dbReference>
<comment type="similarity">
    <text evidence="1">Belongs to the copine family.</text>
</comment>
<dbReference type="PANTHER" id="PTHR10857">
    <property type="entry name" value="COPINE"/>
    <property type="match status" value="1"/>
</dbReference>
<dbReference type="CDD" id="cd04047">
    <property type="entry name" value="C2B_Copine"/>
    <property type="match status" value="1"/>
</dbReference>
<feature type="domain" description="C2" evidence="4">
    <location>
        <begin position="129"/>
        <end position="257"/>
    </location>
</feature>
<dbReference type="InterPro" id="IPR037768">
    <property type="entry name" value="C2B_Copine"/>
</dbReference>
<dbReference type="InterPro" id="IPR035892">
    <property type="entry name" value="C2_domain_sf"/>
</dbReference>
<dbReference type="GO" id="GO:0071277">
    <property type="term" value="P:cellular response to calcium ion"/>
    <property type="evidence" value="ECO:0007669"/>
    <property type="project" value="TreeGrafter"/>
</dbReference>
<name>A0A6A7G4L2_9CRUS</name>
<dbReference type="EMBL" id="IACT01006722">
    <property type="protein sequence ID" value="LAC25846.1"/>
    <property type="molecule type" value="mRNA"/>
</dbReference>
<accession>A0A6A7G4L2</accession>
<dbReference type="CDD" id="cd04048">
    <property type="entry name" value="C2A_Copine"/>
    <property type="match status" value="1"/>
</dbReference>
<evidence type="ECO:0000256" key="3">
    <source>
        <dbReference type="SAM" id="MobiDB-lite"/>
    </source>
</evidence>
<reference evidence="5" key="1">
    <citation type="submission" date="2017-11" db="EMBL/GenBank/DDBJ databases">
        <title>The sensing device of the deep-sea amphipod.</title>
        <authorList>
            <person name="Kobayashi H."/>
            <person name="Nagahama T."/>
            <person name="Arai W."/>
            <person name="Sasagawa Y."/>
            <person name="Umeda M."/>
            <person name="Hayashi T."/>
            <person name="Nikaido I."/>
            <person name="Watanabe H."/>
            <person name="Oguri K."/>
            <person name="Kitazato H."/>
            <person name="Fujioka K."/>
            <person name="Kido Y."/>
            <person name="Takami H."/>
        </authorList>
    </citation>
    <scope>NUCLEOTIDE SEQUENCE</scope>
    <source>
        <tissue evidence="5">Whole body</tissue>
    </source>
</reference>
<dbReference type="Pfam" id="PF07002">
    <property type="entry name" value="Copine"/>
    <property type="match status" value="1"/>
</dbReference>
<feature type="region of interest" description="Disordered" evidence="3">
    <location>
        <begin position="568"/>
        <end position="646"/>
    </location>
</feature>
<dbReference type="FunFam" id="2.60.40.150:FF:000099">
    <property type="entry name" value="Copine 3"/>
    <property type="match status" value="1"/>
</dbReference>
<dbReference type="InterPro" id="IPR000008">
    <property type="entry name" value="C2_dom"/>
</dbReference>
<dbReference type="Pfam" id="PF00168">
    <property type="entry name" value="C2"/>
    <property type="match status" value="2"/>
</dbReference>
<evidence type="ECO:0000256" key="1">
    <source>
        <dbReference type="ARBA" id="ARBA00009048"/>
    </source>
</evidence>
<sequence length="646" mass="71604">MDANLSSKIEIYVQCSNLVSHDLLSKSDPFVVLYLRGISGQFEQIGRSETIKNSENPKFSTQFKIEYFFEENQEIRVEIYDTDTASQKLSEQDFIGNAVFPVGEMVASPGQAVTKAIFAKGSKKPIMQHSKPSTVTLSCEEISLTNDLVYLNLAATGLPKMDMFGSADPYLEIFRSREDGSWIKIHKTEVIKNNPNPTWKQISISSQQLCNGDYARPLLIKCFDWDRNSDPDLIGQCQCSVNDMKENNFSQSLQRPKKKKTYGKFAVRNLRIARQHSFMDYLKGGCQISLMVAIDYTGSNGNPTDPRSLHYMNSQSPNEYIRAMSAIGTVLAPYDTDQQFPVWGFGAKIGSQTSHCFSLTFDERNPEVRGIPGIIDVYQRSFQKVALSGPTLFQHILQTASDVAKQQWQTDCQNYYIFLILTDGVINDLQKTVDVLVAASGLPLSVIIVGVGQADFRQMDHLDADGGQLKSSNGRFAERDIVQFVPFRRFDGQQITRLSKETLAELPGQFLAYMRSKKISPLDPAVRIARMRAQQQQHMAQLPQGGGSGSNGGLTVEQQIHQAHMATLAAQQQTHQARAGLASLQVSESKDDSSSGAGGAPQQGMNPPMMGSSGNPQLENLRVNPPQYVSGRDIDVPGDKPPSWSP</sequence>
<dbReference type="GO" id="GO:0032991">
    <property type="term" value="C:protein-containing complex"/>
    <property type="evidence" value="ECO:0007669"/>
    <property type="project" value="UniProtKB-ARBA"/>
</dbReference>
<dbReference type="PANTHER" id="PTHR10857:SF106">
    <property type="entry name" value="C2 DOMAIN-CONTAINING PROTEIN"/>
    <property type="match status" value="1"/>
</dbReference>
<dbReference type="SUPFAM" id="SSF53300">
    <property type="entry name" value="vWA-like"/>
    <property type="match status" value="1"/>
</dbReference>
<feature type="region of interest" description="Disordered" evidence="3">
    <location>
        <begin position="532"/>
        <end position="554"/>
    </location>
</feature>
<dbReference type="SUPFAM" id="SSF49562">
    <property type="entry name" value="C2 domain (Calcium/lipid-binding domain, CaLB)"/>
    <property type="match status" value="2"/>
</dbReference>
<dbReference type="Gene3D" id="2.60.40.150">
    <property type="entry name" value="C2 domain"/>
    <property type="match status" value="2"/>
</dbReference>
<evidence type="ECO:0000256" key="2">
    <source>
        <dbReference type="ARBA" id="ARBA00022737"/>
    </source>
</evidence>
<dbReference type="GO" id="GO:0005886">
    <property type="term" value="C:plasma membrane"/>
    <property type="evidence" value="ECO:0007669"/>
    <property type="project" value="TreeGrafter"/>
</dbReference>
<dbReference type="InterPro" id="IPR002035">
    <property type="entry name" value="VWF_A"/>
</dbReference>
<dbReference type="PROSITE" id="PS50004">
    <property type="entry name" value="C2"/>
    <property type="match status" value="2"/>
</dbReference>
<evidence type="ECO:0000259" key="4">
    <source>
        <dbReference type="PROSITE" id="PS50004"/>
    </source>
</evidence>
<feature type="compositionally biased region" description="Low complexity" evidence="3">
    <location>
        <begin position="568"/>
        <end position="577"/>
    </location>
</feature>
<feature type="compositionally biased region" description="Low complexity" evidence="3">
    <location>
        <begin position="532"/>
        <end position="541"/>
    </location>
</feature>
<dbReference type="SMART" id="SM00327">
    <property type="entry name" value="VWA"/>
    <property type="match status" value="1"/>
</dbReference>
<feature type="domain" description="C2" evidence="4">
    <location>
        <begin position="1"/>
        <end position="115"/>
    </location>
</feature>
<evidence type="ECO:0000313" key="5">
    <source>
        <dbReference type="EMBL" id="LAC25846.1"/>
    </source>
</evidence>
<organism evidence="5">
    <name type="scientific">Hirondellea gigas</name>
    <dbReference type="NCBI Taxonomy" id="1518452"/>
    <lineage>
        <taxon>Eukaryota</taxon>
        <taxon>Metazoa</taxon>
        <taxon>Ecdysozoa</taxon>
        <taxon>Arthropoda</taxon>
        <taxon>Crustacea</taxon>
        <taxon>Multicrustacea</taxon>
        <taxon>Malacostraca</taxon>
        <taxon>Eumalacostraca</taxon>
        <taxon>Peracarida</taxon>
        <taxon>Amphipoda</taxon>
        <taxon>Amphilochidea</taxon>
        <taxon>Lysianassida</taxon>
        <taxon>Lysianassidira</taxon>
        <taxon>Lysianassoidea</taxon>
        <taxon>Lysianassidae</taxon>
        <taxon>Hirondellea</taxon>
    </lineage>
</organism>
<keyword evidence="2" id="KW-0677">Repeat</keyword>
<dbReference type="InterPro" id="IPR036465">
    <property type="entry name" value="vWFA_dom_sf"/>
</dbReference>
<dbReference type="GO" id="GO:0005544">
    <property type="term" value="F:calcium-dependent phospholipid binding"/>
    <property type="evidence" value="ECO:0007669"/>
    <property type="project" value="InterPro"/>
</dbReference>
<dbReference type="InterPro" id="IPR045052">
    <property type="entry name" value="Copine"/>
</dbReference>
<proteinExistence type="evidence at transcript level"/>
<dbReference type="AlphaFoldDB" id="A0A6A7G4L2"/>
<protein>
    <submittedName>
        <fullName evidence="5">Copine-3-like isoform X2</fullName>
    </submittedName>
</protein>